<proteinExistence type="predicted"/>
<sequence>TQNIPFEVVNKCKGCALNMLKDSQSYIGHYSKHAIIGAIPHSEKLKKIDQLLVLFSIFENTYRNNKHVGNSELSLEKLETKRIEALIGKIAWNSLTSDTKYKVNPYTISKIIFGNKVEDIGVTRLNLTKGSGLSEVSISTGNQQESKNKDSTLVLK</sequence>
<dbReference type="EMBL" id="CAJVQB010031380">
    <property type="protein sequence ID" value="CAG8816816.1"/>
    <property type="molecule type" value="Genomic_DNA"/>
</dbReference>
<evidence type="ECO:0000256" key="1">
    <source>
        <dbReference type="SAM" id="MobiDB-lite"/>
    </source>
</evidence>
<comment type="caution">
    <text evidence="2">The sequence shown here is derived from an EMBL/GenBank/DDBJ whole genome shotgun (WGS) entry which is preliminary data.</text>
</comment>
<feature type="compositionally biased region" description="Polar residues" evidence="1">
    <location>
        <begin position="136"/>
        <end position="145"/>
    </location>
</feature>
<evidence type="ECO:0000313" key="2">
    <source>
        <dbReference type="EMBL" id="CAG8816816.1"/>
    </source>
</evidence>
<evidence type="ECO:0000313" key="3">
    <source>
        <dbReference type="Proteomes" id="UP000789901"/>
    </source>
</evidence>
<feature type="non-terminal residue" evidence="2">
    <location>
        <position position="1"/>
    </location>
</feature>
<dbReference type="Proteomes" id="UP000789901">
    <property type="component" value="Unassembled WGS sequence"/>
</dbReference>
<name>A0ABN7W5D9_GIGMA</name>
<keyword evidence="3" id="KW-1185">Reference proteome</keyword>
<accession>A0ABN7W5D9</accession>
<gene>
    <name evidence="2" type="ORF">GMARGA_LOCUS26641</name>
</gene>
<organism evidence="2 3">
    <name type="scientific">Gigaspora margarita</name>
    <dbReference type="NCBI Taxonomy" id="4874"/>
    <lineage>
        <taxon>Eukaryota</taxon>
        <taxon>Fungi</taxon>
        <taxon>Fungi incertae sedis</taxon>
        <taxon>Mucoromycota</taxon>
        <taxon>Glomeromycotina</taxon>
        <taxon>Glomeromycetes</taxon>
        <taxon>Diversisporales</taxon>
        <taxon>Gigasporaceae</taxon>
        <taxon>Gigaspora</taxon>
    </lineage>
</organism>
<reference evidence="2 3" key="1">
    <citation type="submission" date="2021-06" db="EMBL/GenBank/DDBJ databases">
        <authorList>
            <person name="Kallberg Y."/>
            <person name="Tangrot J."/>
            <person name="Rosling A."/>
        </authorList>
    </citation>
    <scope>NUCLEOTIDE SEQUENCE [LARGE SCALE GENOMIC DNA]</scope>
    <source>
        <strain evidence="2 3">120-4 pot B 10/14</strain>
    </source>
</reference>
<feature type="region of interest" description="Disordered" evidence="1">
    <location>
        <begin position="136"/>
        <end position="156"/>
    </location>
</feature>
<protein>
    <submittedName>
        <fullName evidence="2">43932_t:CDS:1</fullName>
    </submittedName>
</protein>